<comment type="similarity">
    <text evidence="7">Belongs to the binding-protein-dependent transport system permease family.</text>
</comment>
<dbReference type="FunFam" id="1.10.3720.10:FF:000001">
    <property type="entry name" value="Glycine betaine ABC transporter, permease"/>
    <property type="match status" value="1"/>
</dbReference>
<proteinExistence type="inferred from homology"/>
<name>A0A6J4Q7A1_9ACTN</name>
<dbReference type="GO" id="GO:0015226">
    <property type="term" value="F:carnitine transmembrane transporter activity"/>
    <property type="evidence" value="ECO:0007669"/>
    <property type="project" value="TreeGrafter"/>
</dbReference>
<keyword evidence="5 7" id="KW-1133">Transmembrane helix</keyword>
<dbReference type="EMBL" id="CADCVB010000109">
    <property type="protein sequence ID" value="CAA9430214.1"/>
    <property type="molecule type" value="Genomic_DNA"/>
</dbReference>
<feature type="transmembrane region" description="Helical" evidence="7">
    <location>
        <begin position="256"/>
        <end position="273"/>
    </location>
</feature>
<evidence type="ECO:0000259" key="9">
    <source>
        <dbReference type="PROSITE" id="PS50928"/>
    </source>
</evidence>
<evidence type="ECO:0000256" key="5">
    <source>
        <dbReference type="ARBA" id="ARBA00022989"/>
    </source>
</evidence>
<protein>
    <submittedName>
        <fullName evidence="10">Glycine betaine ABC transport system, permease protein OpuAB</fullName>
    </submittedName>
</protein>
<keyword evidence="6 7" id="KW-0472">Membrane</keyword>
<reference evidence="10" key="1">
    <citation type="submission" date="2020-02" db="EMBL/GenBank/DDBJ databases">
        <authorList>
            <person name="Meier V. D."/>
        </authorList>
    </citation>
    <scope>NUCLEOTIDE SEQUENCE</scope>
    <source>
        <strain evidence="10">AVDCRST_MAG78</strain>
    </source>
</reference>
<evidence type="ECO:0000256" key="4">
    <source>
        <dbReference type="ARBA" id="ARBA00022692"/>
    </source>
</evidence>
<feature type="transmembrane region" description="Helical" evidence="7">
    <location>
        <begin position="224"/>
        <end position="244"/>
    </location>
</feature>
<sequence length="339" mass="35061">MFAFLQENLIPEIPLDSGTDAFVDYVQDIKVIDDFFDLVKDGIGAFVGALEVALTAPPELLMVAILAAIAFFVSGWRVALFSVLGFLLIISIGLWEATMLSLALVLAATVISLLIGVPIGVLAAKSRILEAGARPTLDIMQTMPAFVYLVPMVVFLGLGGAPGLVATVIFAAPPAVRLTMLGIQQVPQNTVEAAHAFGATPWQTLRKVELPQALPTIMAGVNQVIMLALSMVVIAALVGAEGLGQAVVRGLSQLDVGRAFVGGVGIVVIAIYLDRVTRPLGSLIQRKPGAKKAKGALSKVLPGRKKEADVDPDTAGTTGSGAEDTAKVGAKAGTGSGST</sequence>
<dbReference type="Gene3D" id="1.10.3720.10">
    <property type="entry name" value="MetI-like"/>
    <property type="match status" value="1"/>
</dbReference>
<evidence type="ECO:0000256" key="3">
    <source>
        <dbReference type="ARBA" id="ARBA00022475"/>
    </source>
</evidence>
<keyword evidence="2 7" id="KW-0813">Transport</keyword>
<accession>A0A6J4Q7A1</accession>
<feature type="transmembrane region" description="Helical" evidence="7">
    <location>
        <begin position="101"/>
        <end position="124"/>
    </location>
</feature>
<dbReference type="GO" id="GO:0031460">
    <property type="term" value="P:glycine betaine transport"/>
    <property type="evidence" value="ECO:0007669"/>
    <property type="project" value="TreeGrafter"/>
</dbReference>
<evidence type="ECO:0000256" key="8">
    <source>
        <dbReference type="SAM" id="MobiDB-lite"/>
    </source>
</evidence>
<comment type="subcellular location">
    <subcellularLocation>
        <location evidence="7">Cell membrane</location>
        <topology evidence="7">Multi-pass membrane protein</topology>
    </subcellularLocation>
    <subcellularLocation>
        <location evidence="1">Membrane</location>
        <topology evidence="1">Multi-pass membrane protein</topology>
    </subcellularLocation>
</comment>
<dbReference type="PROSITE" id="PS50928">
    <property type="entry name" value="ABC_TM1"/>
    <property type="match status" value="1"/>
</dbReference>
<dbReference type="PANTHER" id="PTHR47737">
    <property type="entry name" value="GLYCINE BETAINE/PROLINE BETAINE TRANSPORT SYSTEM PERMEASE PROTEIN PROW"/>
    <property type="match status" value="1"/>
</dbReference>
<keyword evidence="4 7" id="KW-0812">Transmembrane</keyword>
<dbReference type="InterPro" id="IPR035906">
    <property type="entry name" value="MetI-like_sf"/>
</dbReference>
<dbReference type="AlphaFoldDB" id="A0A6J4Q7A1"/>
<dbReference type="GO" id="GO:0015871">
    <property type="term" value="P:choline transport"/>
    <property type="evidence" value="ECO:0007669"/>
    <property type="project" value="TreeGrafter"/>
</dbReference>
<dbReference type="Pfam" id="PF00528">
    <property type="entry name" value="BPD_transp_1"/>
    <property type="match status" value="1"/>
</dbReference>
<dbReference type="CDD" id="cd06261">
    <property type="entry name" value="TM_PBP2"/>
    <property type="match status" value="1"/>
</dbReference>
<evidence type="ECO:0000256" key="7">
    <source>
        <dbReference type="RuleBase" id="RU363032"/>
    </source>
</evidence>
<feature type="transmembrane region" description="Helical" evidence="7">
    <location>
        <begin position="145"/>
        <end position="172"/>
    </location>
</feature>
<feature type="domain" description="ABC transmembrane type-1" evidence="9">
    <location>
        <begin position="98"/>
        <end position="277"/>
    </location>
</feature>
<dbReference type="GO" id="GO:0005275">
    <property type="term" value="F:amine transmembrane transporter activity"/>
    <property type="evidence" value="ECO:0007669"/>
    <property type="project" value="TreeGrafter"/>
</dbReference>
<dbReference type="SUPFAM" id="SSF161098">
    <property type="entry name" value="MetI-like"/>
    <property type="match status" value="1"/>
</dbReference>
<dbReference type="InterPro" id="IPR000515">
    <property type="entry name" value="MetI-like"/>
</dbReference>
<dbReference type="GO" id="GO:0043190">
    <property type="term" value="C:ATP-binding cassette (ABC) transporter complex"/>
    <property type="evidence" value="ECO:0007669"/>
    <property type="project" value="TreeGrafter"/>
</dbReference>
<gene>
    <name evidence="10" type="ORF">AVDCRST_MAG78-1632</name>
</gene>
<organism evidence="10">
    <name type="scientific">uncultured Rubrobacteraceae bacterium</name>
    <dbReference type="NCBI Taxonomy" id="349277"/>
    <lineage>
        <taxon>Bacteria</taxon>
        <taxon>Bacillati</taxon>
        <taxon>Actinomycetota</taxon>
        <taxon>Rubrobacteria</taxon>
        <taxon>Rubrobacterales</taxon>
        <taxon>Rubrobacteraceae</taxon>
        <taxon>environmental samples</taxon>
    </lineage>
</organism>
<evidence type="ECO:0000256" key="2">
    <source>
        <dbReference type="ARBA" id="ARBA00022448"/>
    </source>
</evidence>
<evidence type="ECO:0000256" key="6">
    <source>
        <dbReference type="ARBA" id="ARBA00023136"/>
    </source>
</evidence>
<feature type="region of interest" description="Disordered" evidence="8">
    <location>
        <begin position="291"/>
        <end position="339"/>
    </location>
</feature>
<keyword evidence="3" id="KW-1003">Cell membrane</keyword>
<evidence type="ECO:0000313" key="10">
    <source>
        <dbReference type="EMBL" id="CAA9430214.1"/>
    </source>
</evidence>
<evidence type="ECO:0000256" key="1">
    <source>
        <dbReference type="ARBA" id="ARBA00004141"/>
    </source>
</evidence>
<feature type="transmembrane region" description="Helical" evidence="7">
    <location>
        <begin position="78"/>
        <end position="95"/>
    </location>
</feature>
<dbReference type="PANTHER" id="PTHR47737:SF1">
    <property type="entry name" value="GLYCINE BETAINE_PROLINE BETAINE TRANSPORT SYSTEM PERMEASE PROTEIN PROW"/>
    <property type="match status" value="1"/>
</dbReference>